<dbReference type="InterPro" id="IPR031052">
    <property type="entry name" value="FHY3/FAR1"/>
</dbReference>
<evidence type="ECO:0000256" key="2">
    <source>
        <dbReference type="SAM" id="MobiDB-lite"/>
    </source>
</evidence>
<reference evidence="3 4" key="1">
    <citation type="submission" date="2019-01" db="EMBL/GenBank/DDBJ databases">
        <title>Sequencing of cultivated peanut Arachis hypogaea provides insights into genome evolution and oil improvement.</title>
        <authorList>
            <person name="Chen X."/>
        </authorList>
    </citation>
    <scope>NUCLEOTIDE SEQUENCE [LARGE SCALE GENOMIC DNA]</scope>
    <source>
        <strain evidence="4">cv. Fuhuasheng</strain>
        <tissue evidence="3">Leaves</tissue>
    </source>
</reference>
<comment type="caution">
    <text evidence="3">The sequence shown here is derived from an EMBL/GenBank/DDBJ whole genome shotgun (WGS) entry which is preliminary data.</text>
</comment>
<comment type="subcellular location">
    <subcellularLocation>
        <location evidence="1">Nucleus</location>
    </subcellularLocation>
</comment>
<protein>
    <recommendedName>
        <fullName evidence="1">Protein FAR1-RELATED SEQUENCE</fullName>
    </recommendedName>
</protein>
<keyword evidence="4" id="KW-1185">Reference proteome</keyword>
<sequence>MNHVVWNLFTKDAFDRNWNDFVTKFGLRGNKWLSGNRGFNSNYFHAVTLWVKTCTTFGLTQLMCLVHYAKLYKDRHIWIPIYLDHHFWDEMRSTQRSESMHTFFNKFITCNSSLSQSVKQYDNCLASREQRERELDAADFHTMIPYATKLAIKAQFQHVYTHEKFREVQGHFRRKSRSKRFDDLVFWLHNICKFTSETEELIGFLHQAFDNVMAEMQEYQARSKEKSSLSHEEATLSDVNDLQSPYVSEQEAGPRTDWDQTRKERSQTPRRKRKTQL</sequence>
<name>A0A444Y0L0_ARAHY</name>
<keyword evidence="1" id="KW-0539">Nucleus</keyword>
<evidence type="ECO:0000256" key="1">
    <source>
        <dbReference type="RuleBase" id="RU367018"/>
    </source>
</evidence>
<feature type="compositionally biased region" description="Basic and acidic residues" evidence="2">
    <location>
        <begin position="223"/>
        <end position="234"/>
    </location>
</feature>
<dbReference type="GO" id="GO:0008270">
    <property type="term" value="F:zinc ion binding"/>
    <property type="evidence" value="ECO:0007669"/>
    <property type="project" value="UniProtKB-UniRule"/>
</dbReference>
<comment type="similarity">
    <text evidence="1">Belongs to the FHY3/FAR1 family.</text>
</comment>
<dbReference type="AlphaFoldDB" id="A0A444Y0L0"/>
<feature type="compositionally biased region" description="Basic and acidic residues" evidence="2">
    <location>
        <begin position="252"/>
        <end position="267"/>
    </location>
</feature>
<keyword evidence="1" id="KW-0862">Zinc</keyword>
<feature type="compositionally biased region" description="Basic residues" evidence="2">
    <location>
        <begin position="268"/>
        <end position="277"/>
    </location>
</feature>
<dbReference type="PANTHER" id="PTHR31669:SF283">
    <property type="entry name" value="PROTEIN FAR1-RELATED SEQUENCE"/>
    <property type="match status" value="1"/>
</dbReference>
<accession>A0A444Y0L0</accession>
<feature type="region of interest" description="Disordered" evidence="2">
    <location>
        <begin position="223"/>
        <end position="277"/>
    </location>
</feature>
<dbReference type="Proteomes" id="UP000289738">
    <property type="component" value="Chromosome B08"/>
</dbReference>
<keyword evidence="1" id="KW-0479">Metal-binding</keyword>
<gene>
    <name evidence="3" type="ORF">Ahy_B08g090759</name>
</gene>
<dbReference type="GO" id="GO:0006355">
    <property type="term" value="P:regulation of DNA-templated transcription"/>
    <property type="evidence" value="ECO:0007669"/>
    <property type="project" value="UniProtKB-UniRule"/>
</dbReference>
<dbReference type="PANTHER" id="PTHR31669">
    <property type="entry name" value="PROTEIN FAR1-RELATED SEQUENCE 10-RELATED"/>
    <property type="match status" value="1"/>
</dbReference>
<proteinExistence type="inferred from homology"/>
<dbReference type="EMBL" id="SDMP01000018">
    <property type="protein sequence ID" value="RYQ95459.1"/>
    <property type="molecule type" value="Genomic_DNA"/>
</dbReference>
<keyword evidence="1" id="KW-0863">Zinc-finger</keyword>
<evidence type="ECO:0000313" key="3">
    <source>
        <dbReference type="EMBL" id="RYQ95459.1"/>
    </source>
</evidence>
<dbReference type="GO" id="GO:0005634">
    <property type="term" value="C:nucleus"/>
    <property type="evidence" value="ECO:0007669"/>
    <property type="project" value="UniProtKB-SubCell"/>
</dbReference>
<organism evidence="3 4">
    <name type="scientific">Arachis hypogaea</name>
    <name type="common">Peanut</name>
    <dbReference type="NCBI Taxonomy" id="3818"/>
    <lineage>
        <taxon>Eukaryota</taxon>
        <taxon>Viridiplantae</taxon>
        <taxon>Streptophyta</taxon>
        <taxon>Embryophyta</taxon>
        <taxon>Tracheophyta</taxon>
        <taxon>Spermatophyta</taxon>
        <taxon>Magnoliopsida</taxon>
        <taxon>eudicotyledons</taxon>
        <taxon>Gunneridae</taxon>
        <taxon>Pentapetalae</taxon>
        <taxon>rosids</taxon>
        <taxon>fabids</taxon>
        <taxon>Fabales</taxon>
        <taxon>Fabaceae</taxon>
        <taxon>Papilionoideae</taxon>
        <taxon>50 kb inversion clade</taxon>
        <taxon>dalbergioids sensu lato</taxon>
        <taxon>Dalbergieae</taxon>
        <taxon>Pterocarpus clade</taxon>
        <taxon>Arachis</taxon>
    </lineage>
</organism>
<evidence type="ECO:0000313" key="4">
    <source>
        <dbReference type="Proteomes" id="UP000289738"/>
    </source>
</evidence>
<comment type="function">
    <text evidence="1">Putative transcription activator involved in regulating light control of development.</text>
</comment>
<feature type="compositionally biased region" description="Polar residues" evidence="2">
    <location>
        <begin position="237"/>
        <end position="247"/>
    </location>
</feature>